<evidence type="ECO:0008006" key="3">
    <source>
        <dbReference type="Google" id="ProtNLM"/>
    </source>
</evidence>
<dbReference type="CDD" id="cd03801">
    <property type="entry name" value="GT4_PimA-like"/>
    <property type="match status" value="1"/>
</dbReference>
<name>A0ABN8M6V4_9CNID</name>
<keyword evidence="2" id="KW-1185">Reference proteome</keyword>
<dbReference type="Proteomes" id="UP001159427">
    <property type="component" value="Unassembled WGS sequence"/>
</dbReference>
<sequence length="409" mass="45549">MSCTLHVPEIILTPFEVSKHNTNDRTSTPSARRLLRVTSLADEWGSAKGGLSTLSRELAKHLARQPDVAVTLLLPNCSEKEKQEANDHNVHLALSDDMTEFGPSEDFDIDVVVGHGQKVGAPAQVIAEQHSCKRVHVVHTASEELAMFKKRKKAVSEGEEKHDAEIDLCKEADIVVAIGPKLTEAISASLRPYGKDQDVLNVTPGIFPEFLKLSQAIEEREKFRILVFGRGDSDVFELKGYDIAAQAVASLKDKSYHLLFVGAPKGNEEEVKEYLVDCGISPTQLTVRGFVKSREKLEQLFCEVDLAIMPSRTEGFGLTALEALSAGLPILVSDNSGFGQAIKSVNFGSSFVAQSCDAEEWGKAIRSVREKPRQIRLNEALWLRKFYDEKYEWEPQCERLVSRMRCFFE</sequence>
<dbReference type="PANTHER" id="PTHR12526:SF637">
    <property type="entry name" value="GLYCOSYLTRANSFERASE EPSF-RELATED"/>
    <property type="match status" value="1"/>
</dbReference>
<dbReference type="PANTHER" id="PTHR12526">
    <property type="entry name" value="GLYCOSYLTRANSFERASE"/>
    <property type="match status" value="1"/>
</dbReference>
<accession>A0ABN8M6V4</accession>
<proteinExistence type="predicted"/>
<dbReference type="EMBL" id="CALNXI010000283">
    <property type="protein sequence ID" value="CAH3023972.1"/>
    <property type="molecule type" value="Genomic_DNA"/>
</dbReference>
<organism evidence="1 2">
    <name type="scientific">Porites evermanni</name>
    <dbReference type="NCBI Taxonomy" id="104178"/>
    <lineage>
        <taxon>Eukaryota</taxon>
        <taxon>Metazoa</taxon>
        <taxon>Cnidaria</taxon>
        <taxon>Anthozoa</taxon>
        <taxon>Hexacorallia</taxon>
        <taxon>Scleractinia</taxon>
        <taxon>Fungiina</taxon>
        <taxon>Poritidae</taxon>
        <taxon>Porites</taxon>
    </lineage>
</organism>
<reference evidence="1 2" key="1">
    <citation type="submission" date="2022-05" db="EMBL/GenBank/DDBJ databases">
        <authorList>
            <consortium name="Genoscope - CEA"/>
            <person name="William W."/>
        </authorList>
    </citation>
    <scope>NUCLEOTIDE SEQUENCE [LARGE SCALE GENOMIC DNA]</scope>
</reference>
<evidence type="ECO:0000313" key="1">
    <source>
        <dbReference type="EMBL" id="CAH3023972.1"/>
    </source>
</evidence>
<evidence type="ECO:0000313" key="2">
    <source>
        <dbReference type="Proteomes" id="UP001159427"/>
    </source>
</evidence>
<dbReference type="Pfam" id="PF20706">
    <property type="entry name" value="GT4-conflict"/>
    <property type="match status" value="1"/>
</dbReference>
<dbReference type="SUPFAM" id="SSF53756">
    <property type="entry name" value="UDP-Glycosyltransferase/glycogen phosphorylase"/>
    <property type="match status" value="1"/>
</dbReference>
<gene>
    <name evidence="1" type="ORF">PEVE_00021146</name>
</gene>
<protein>
    <recommendedName>
        <fullName evidence="3">Glycosyltransferase</fullName>
    </recommendedName>
</protein>
<dbReference type="Gene3D" id="3.40.50.2000">
    <property type="entry name" value="Glycogen Phosphorylase B"/>
    <property type="match status" value="2"/>
</dbReference>
<comment type="caution">
    <text evidence="1">The sequence shown here is derived from an EMBL/GenBank/DDBJ whole genome shotgun (WGS) entry which is preliminary data.</text>
</comment>